<accession>A0ABU8W5Q2</accession>
<name>A0ABU8W5Q2_9BURK</name>
<dbReference type="Proteomes" id="UP001363010">
    <property type="component" value="Unassembled WGS sequence"/>
</dbReference>
<evidence type="ECO:0000256" key="1">
    <source>
        <dbReference type="SAM" id="SignalP"/>
    </source>
</evidence>
<comment type="caution">
    <text evidence="2">The sequence shown here is derived from an EMBL/GenBank/DDBJ whole genome shotgun (WGS) entry which is preliminary data.</text>
</comment>
<keyword evidence="1" id="KW-0732">Signal</keyword>
<sequence length="216" mass="23777">MRIARWALTALGAMAAVTALANEMEGSGRRAFPPDSASWEFSVTAIPTIVRGGENFVSGIAVADRGSLHLEARANYESVGARSAFVGWTFSGGDEIKWELTPLLGTAWGTTKGFVPGLEASAAWRRLDFYVEAEYVNNRNDQSSSYFYAWSELGFRPFEWLRVGLAAQRTRVYGGARDIQRGPFAQVTWRRMTIGGFWFNPGSKDQVLVTSIGVAF</sequence>
<evidence type="ECO:0008006" key="4">
    <source>
        <dbReference type="Google" id="ProtNLM"/>
    </source>
</evidence>
<feature type="signal peptide" evidence="1">
    <location>
        <begin position="1"/>
        <end position="21"/>
    </location>
</feature>
<evidence type="ECO:0000313" key="3">
    <source>
        <dbReference type="Proteomes" id="UP001363010"/>
    </source>
</evidence>
<proteinExistence type="predicted"/>
<organism evidence="2 3">
    <name type="scientific">Variovorax humicola</name>
    <dbReference type="NCBI Taxonomy" id="1769758"/>
    <lineage>
        <taxon>Bacteria</taxon>
        <taxon>Pseudomonadati</taxon>
        <taxon>Pseudomonadota</taxon>
        <taxon>Betaproteobacteria</taxon>
        <taxon>Burkholderiales</taxon>
        <taxon>Comamonadaceae</taxon>
        <taxon>Variovorax</taxon>
    </lineage>
</organism>
<reference evidence="2 3" key="1">
    <citation type="submission" date="2024-03" db="EMBL/GenBank/DDBJ databases">
        <title>Novel species of the genus Variovorax.</title>
        <authorList>
            <person name="Liu Q."/>
            <person name="Xin Y.-H."/>
        </authorList>
    </citation>
    <scope>NUCLEOTIDE SEQUENCE [LARGE SCALE GENOMIC DNA]</scope>
    <source>
        <strain evidence="2 3">KACC 18501</strain>
    </source>
</reference>
<evidence type="ECO:0000313" key="2">
    <source>
        <dbReference type="EMBL" id="MEJ8825309.1"/>
    </source>
</evidence>
<keyword evidence="3" id="KW-1185">Reference proteome</keyword>
<protein>
    <recommendedName>
        <fullName evidence="4">Cellulose biosynthesis protein BcsS</fullName>
    </recommendedName>
</protein>
<dbReference type="EMBL" id="JBBKZV010000021">
    <property type="protein sequence ID" value="MEJ8825309.1"/>
    <property type="molecule type" value="Genomic_DNA"/>
</dbReference>
<feature type="chain" id="PRO_5046276737" description="Cellulose biosynthesis protein BcsS" evidence="1">
    <location>
        <begin position="22"/>
        <end position="216"/>
    </location>
</feature>
<gene>
    <name evidence="2" type="ORF">WKW80_25335</name>
</gene>
<dbReference type="RefSeq" id="WP_340366341.1">
    <property type="nucleotide sequence ID" value="NZ_JBBKZV010000021.1"/>
</dbReference>